<evidence type="ECO:0000313" key="1">
    <source>
        <dbReference type="EMBL" id="UUV20706.1"/>
    </source>
</evidence>
<dbReference type="EMBL" id="CP102382">
    <property type="protein sequence ID" value="UUV20706.1"/>
    <property type="molecule type" value="Genomic_DNA"/>
</dbReference>
<protein>
    <submittedName>
        <fullName evidence="1">SRPBCC domain-containing protein</fullName>
    </submittedName>
</protein>
<sequence length="153" mass="17405">MEKLQFTIAIEASAQKVYESMLGLNDKSTYESWTAAFNPTSTYEGTWEKGSKILFIGTDEKGERGGMVSMVEEHIPAKFVSVRHYGFVQGNQEVTEGELVEKWSGGHENYTFTEENGVTTVTVDIDVIDEYLDYFKKIYPQSLQLLKETVHQQ</sequence>
<dbReference type="Gene3D" id="3.30.530.20">
    <property type="match status" value="1"/>
</dbReference>
<gene>
    <name evidence="1" type="ORF">NPX36_10205</name>
</gene>
<name>A0ABY5NQ55_9FLAO</name>
<proteinExistence type="predicted"/>
<dbReference type="Proteomes" id="UP001317001">
    <property type="component" value="Chromosome"/>
</dbReference>
<keyword evidence="2" id="KW-1185">Reference proteome</keyword>
<organism evidence="1 2">
    <name type="scientific">Paenimyroides aestuarii</name>
    <dbReference type="NCBI Taxonomy" id="2968490"/>
    <lineage>
        <taxon>Bacteria</taxon>
        <taxon>Pseudomonadati</taxon>
        <taxon>Bacteroidota</taxon>
        <taxon>Flavobacteriia</taxon>
        <taxon>Flavobacteriales</taxon>
        <taxon>Flavobacteriaceae</taxon>
        <taxon>Paenimyroides</taxon>
    </lineage>
</organism>
<dbReference type="RefSeq" id="WP_257498610.1">
    <property type="nucleotide sequence ID" value="NZ_CP102382.1"/>
</dbReference>
<dbReference type="InterPro" id="IPR023393">
    <property type="entry name" value="START-like_dom_sf"/>
</dbReference>
<reference evidence="1 2" key="1">
    <citation type="submission" date="2022-08" db="EMBL/GenBank/DDBJ databases">
        <title>Myroides zhujiangensis sp. nov., a novel bacterium isolated from sediment in the Pearl River Estuary.</title>
        <authorList>
            <person name="Cui L."/>
        </authorList>
    </citation>
    <scope>NUCLEOTIDE SEQUENCE [LARGE SCALE GENOMIC DNA]</scope>
    <source>
        <strain evidence="1 2">SCSIO 72103</strain>
    </source>
</reference>
<dbReference type="SUPFAM" id="SSF55961">
    <property type="entry name" value="Bet v1-like"/>
    <property type="match status" value="1"/>
</dbReference>
<evidence type="ECO:0000313" key="2">
    <source>
        <dbReference type="Proteomes" id="UP001317001"/>
    </source>
</evidence>
<accession>A0ABY5NQ55</accession>